<evidence type="ECO:0000313" key="6">
    <source>
        <dbReference type="Proteomes" id="UP000650994"/>
    </source>
</evidence>
<dbReference type="STRING" id="1434701.SAMN05443634_11191"/>
<sequence length="216" mass="25787">MDFLDDLFNSFSVPAEPISGMLEEDLFWQIIENSLQEASNLNEQRQSLALELERLTAEDIIGFQIRLENLLFSLHSPEIWCAACIMNDETDPKHFFYFKNWIVSQGRELFEKALSHPDRLSYYFKEGFNEDDLYEFENFHSITNELFMVKVGLPIANYIEKKQLENFTENFPKPDFDWDDENFTNLQIFCPKLYKIFVEDYFVDEEDEEEDEDDIL</sequence>
<organism evidence="4 5">
    <name type="scientific">Chishuiella changwenlii</name>
    <dbReference type="NCBI Taxonomy" id="1434701"/>
    <lineage>
        <taxon>Bacteria</taxon>
        <taxon>Pseudomonadati</taxon>
        <taxon>Bacteroidota</taxon>
        <taxon>Flavobacteriia</taxon>
        <taxon>Flavobacteriales</taxon>
        <taxon>Weeksellaceae</taxon>
        <taxon>Chishuiella</taxon>
    </lineage>
</organism>
<reference evidence="3" key="1">
    <citation type="journal article" date="2014" name="Int. J. Syst. Evol. Microbiol.">
        <title>Complete genome of a new Firmicutes species belonging to the dominant human colonic microbiota ('Ruminococcus bicirculans') reveals two chromosomes and a selective capacity to utilize plant glucans.</title>
        <authorList>
            <consortium name="NISC Comparative Sequencing Program"/>
            <person name="Wegmann U."/>
            <person name="Louis P."/>
            <person name="Goesmann A."/>
            <person name="Henrissat B."/>
            <person name="Duncan S.H."/>
            <person name="Flint H.J."/>
        </authorList>
    </citation>
    <scope>NUCLEOTIDE SEQUENCE</scope>
    <source>
        <strain evidence="3">CGMCC 1.12707</strain>
    </source>
</reference>
<dbReference type="InterPro" id="IPR025334">
    <property type="entry name" value="DUF4240"/>
</dbReference>
<dbReference type="RefSeq" id="WP_072933607.1">
    <property type="nucleotide sequence ID" value="NZ_BMFL01000013.1"/>
</dbReference>
<gene>
    <name evidence="3" type="ORF">GCM10010984_20840</name>
    <name evidence="4" type="ORF">SAMN05443634_11191</name>
</gene>
<dbReference type="EMBL" id="FRBH01000011">
    <property type="protein sequence ID" value="SHL57078.1"/>
    <property type="molecule type" value="Genomic_DNA"/>
</dbReference>
<keyword evidence="1" id="KW-0175">Coiled coil</keyword>
<proteinExistence type="predicted"/>
<name>A0A1M7BPV3_9FLAO</name>
<evidence type="ECO:0000313" key="4">
    <source>
        <dbReference type="EMBL" id="SHL57078.1"/>
    </source>
</evidence>
<evidence type="ECO:0000259" key="2">
    <source>
        <dbReference type="Pfam" id="PF14024"/>
    </source>
</evidence>
<dbReference type="OrthoDB" id="6200718at2"/>
<dbReference type="Proteomes" id="UP000184120">
    <property type="component" value="Unassembled WGS sequence"/>
</dbReference>
<reference evidence="6" key="4">
    <citation type="journal article" date="2019" name="Int. J. Syst. Evol. Microbiol.">
        <title>The Global Catalogue of Microorganisms (GCM) 10K type strain sequencing project: providing services to taxonomists for standard genome sequencing and annotation.</title>
        <authorList>
            <consortium name="The Broad Institute Genomics Platform"/>
            <consortium name="The Broad Institute Genome Sequencing Center for Infectious Disease"/>
            <person name="Wu L."/>
            <person name="Ma J."/>
        </authorList>
    </citation>
    <scope>NUCLEOTIDE SEQUENCE [LARGE SCALE GENOMIC DNA]</scope>
    <source>
        <strain evidence="6">CGMCC 1.12707</strain>
    </source>
</reference>
<feature type="coiled-coil region" evidence="1">
    <location>
        <begin position="31"/>
        <end position="58"/>
    </location>
</feature>
<feature type="domain" description="DUF4240" evidence="2">
    <location>
        <begin position="23"/>
        <end position="147"/>
    </location>
</feature>
<dbReference type="Proteomes" id="UP000650994">
    <property type="component" value="Unassembled WGS sequence"/>
</dbReference>
<protein>
    <recommendedName>
        <fullName evidence="2">DUF4240 domain-containing protein</fullName>
    </recommendedName>
</protein>
<reference evidence="3" key="5">
    <citation type="submission" date="2024-05" db="EMBL/GenBank/DDBJ databases">
        <authorList>
            <person name="Sun Q."/>
            <person name="Zhou Y."/>
        </authorList>
    </citation>
    <scope>NUCLEOTIDE SEQUENCE</scope>
    <source>
        <strain evidence="3">CGMCC 1.12707</strain>
    </source>
</reference>
<evidence type="ECO:0000313" key="5">
    <source>
        <dbReference type="Proteomes" id="UP000184120"/>
    </source>
</evidence>
<accession>A0A1M7BPV3</accession>
<evidence type="ECO:0000256" key="1">
    <source>
        <dbReference type="SAM" id="Coils"/>
    </source>
</evidence>
<dbReference type="EMBL" id="BMFL01000013">
    <property type="protein sequence ID" value="GGF03239.1"/>
    <property type="molecule type" value="Genomic_DNA"/>
</dbReference>
<keyword evidence="6" id="KW-1185">Reference proteome</keyword>
<evidence type="ECO:0000313" key="3">
    <source>
        <dbReference type="EMBL" id="GGF03239.1"/>
    </source>
</evidence>
<reference evidence="4" key="2">
    <citation type="submission" date="2016-11" db="EMBL/GenBank/DDBJ databases">
        <authorList>
            <person name="Jaros S."/>
            <person name="Januszkiewicz K."/>
            <person name="Wedrychowicz H."/>
        </authorList>
    </citation>
    <scope>NUCLEOTIDE SEQUENCE [LARGE SCALE GENOMIC DNA]</scope>
    <source>
        <strain evidence="4">DSM 27989</strain>
    </source>
</reference>
<dbReference type="AlphaFoldDB" id="A0A1M7BPV3"/>
<reference evidence="5" key="3">
    <citation type="submission" date="2016-11" db="EMBL/GenBank/DDBJ databases">
        <authorList>
            <person name="Varghese N."/>
            <person name="Submissions S."/>
        </authorList>
    </citation>
    <scope>NUCLEOTIDE SEQUENCE [LARGE SCALE GENOMIC DNA]</scope>
    <source>
        <strain evidence="5">DSM 27989</strain>
    </source>
</reference>
<dbReference type="Pfam" id="PF14024">
    <property type="entry name" value="DUF4240"/>
    <property type="match status" value="1"/>
</dbReference>